<keyword evidence="2" id="KW-1185">Reference proteome</keyword>
<name>A0ABZ3ESL4_9FIRM</name>
<reference evidence="1 2" key="1">
    <citation type="submission" date="2024-02" db="EMBL/GenBank/DDBJ databases">
        <title>Bacterial strain from lacustrine sediment.</title>
        <authorList>
            <person name="Petit C."/>
            <person name="Fadhlaoui K."/>
        </authorList>
    </citation>
    <scope>NUCLEOTIDE SEQUENCE [LARGE SCALE GENOMIC DNA]</scope>
    <source>
        <strain evidence="1 2">IPX-CK</strain>
    </source>
</reference>
<dbReference type="RefSeq" id="WP_342755932.1">
    <property type="nucleotide sequence ID" value="NZ_CP146256.1"/>
</dbReference>
<sequence>MENLSKEKLERTIETIKSFKKMIVEIGSKEAVVSHLVNETGLSEEECEIAFDIYNNIKLPDDV</sequence>
<proteinExistence type="predicted"/>
<organism evidence="1 2">
    <name type="scientific">Kineothrix sedimenti</name>
    <dbReference type="NCBI Taxonomy" id="3123317"/>
    <lineage>
        <taxon>Bacteria</taxon>
        <taxon>Bacillati</taxon>
        <taxon>Bacillota</taxon>
        <taxon>Clostridia</taxon>
        <taxon>Lachnospirales</taxon>
        <taxon>Lachnospiraceae</taxon>
        <taxon>Kineothrix</taxon>
    </lineage>
</organism>
<dbReference type="EMBL" id="CP146256">
    <property type="protein sequence ID" value="XAH72314.1"/>
    <property type="molecule type" value="Genomic_DNA"/>
</dbReference>
<evidence type="ECO:0000313" key="2">
    <source>
        <dbReference type="Proteomes" id="UP001451571"/>
    </source>
</evidence>
<protein>
    <submittedName>
        <fullName evidence="1">Uncharacterized protein</fullName>
    </submittedName>
</protein>
<dbReference type="Proteomes" id="UP001451571">
    <property type="component" value="Chromosome"/>
</dbReference>
<gene>
    <name evidence="1" type="ORF">V6984_12315</name>
</gene>
<evidence type="ECO:0000313" key="1">
    <source>
        <dbReference type="EMBL" id="XAH72314.1"/>
    </source>
</evidence>
<accession>A0ABZ3ESL4</accession>